<evidence type="ECO:0000259" key="1">
    <source>
        <dbReference type="SMART" id="SM00849"/>
    </source>
</evidence>
<dbReference type="Gene3D" id="3.60.15.10">
    <property type="entry name" value="Ribonuclease Z/Hydroxyacylglutathione hydrolase-like"/>
    <property type="match status" value="1"/>
</dbReference>
<keyword evidence="3" id="KW-1185">Reference proteome</keyword>
<accession>A0ABY4HET4</accession>
<dbReference type="InterPro" id="IPR050855">
    <property type="entry name" value="NDM-1-like"/>
</dbReference>
<gene>
    <name evidence="2" type="ORF">MUO15_07080</name>
</gene>
<organism evidence="2 3">
    <name type="scientific">Halobacillus amylolyticus</name>
    <dbReference type="NCBI Taxonomy" id="2932259"/>
    <lineage>
        <taxon>Bacteria</taxon>
        <taxon>Bacillati</taxon>
        <taxon>Bacillota</taxon>
        <taxon>Bacilli</taxon>
        <taxon>Bacillales</taxon>
        <taxon>Bacillaceae</taxon>
        <taxon>Halobacillus</taxon>
    </lineage>
</organism>
<dbReference type="SMART" id="SM00849">
    <property type="entry name" value="Lactamase_B"/>
    <property type="match status" value="1"/>
</dbReference>
<protein>
    <submittedName>
        <fullName evidence="2">MBL fold metallo-hydrolase</fullName>
    </submittedName>
</protein>
<proteinExistence type="predicted"/>
<reference evidence="2" key="1">
    <citation type="submission" date="2022-04" db="EMBL/GenBank/DDBJ databases">
        <title>Halobacillus sp. isolated from saltern.</title>
        <authorList>
            <person name="Won M."/>
            <person name="Lee C.-M."/>
            <person name="Woen H.-Y."/>
            <person name="Kwon S.-W."/>
        </authorList>
    </citation>
    <scope>NUCLEOTIDE SEQUENCE</scope>
    <source>
        <strain evidence="2">SSHM10-5</strain>
    </source>
</reference>
<evidence type="ECO:0000313" key="2">
    <source>
        <dbReference type="EMBL" id="UOR13244.1"/>
    </source>
</evidence>
<name>A0ABY4HET4_9BACI</name>
<sequence>MDKEQQPLMDDGWHMAHAEAEQVLDDVAFYRTLIANVIFIGKEDSEDWVLIDCGVNHYSKRVIDAAEKRFGSHPPKAVILTHGHFDHIGSAKELAKHWNIPIYAHPLEMPFITGEKSYPVANSAIGGGLFSLLSPFFPTDPVNLSKWVRPLPEDGSVPYLEGWRIVHTPGHTPGHVSLFRDRDRTLVSGDAVITVKQESSMAVFIQSQHIHGPPAYFTHDWHAAEHSVKKIARLNPKTILSGHGLPMEGELMQEQLTQLAMNFKDYAIPQHQDKLH</sequence>
<dbReference type="RefSeq" id="WP_245034735.1">
    <property type="nucleotide sequence ID" value="NZ_CP095075.1"/>
</dbReference>
<dbReference type="PANTHER" id="PTHR42951">
    <property type="entry name" value="METALLO-BETA-LACTAMASE DOMAIN-CONTAINING"/>
    <property type="match status" value="1"/>
</dbReference>
<dbReference type="CDD" id="cd07721">
    <property type="entry name" value="yflN-like_MBL-fold"/>
    <property type="match status" value="1"/>
</dbReference>
<dbReference type="SUPFAM" id="SSF56281">
    <property type="entry name" value="Metallo-hydrolase/oxidoreductase"/>
    <property type="match status" value="1"/>
</dbReference>
<evidence type="ECO:0000313" key="3">
    <source>
        <dbReference type="Proteomes" id="UP000830326"/>
    </source>
</evidence>
<feature type="domain" description="Metallo-beta-lactamase" evidence="1">
    <location>
        <begin position="34"/>
        <end position="243"/>
    </location>
</feature>
<dbReference type="InterPro" id="IPR001279">
    <property type="entry name" value="Metallo-B-lactamas"/>
</dbReference>
<dbReference type="InterPro" id="IPR036866">
    <property type="entry name" value="RibonucZ/Hydroxyglut_hydro"/>
</dbReference>
<dbReference type="EMBL" id="CP095075">
    <property type="protein sequence ID" value="UOR13244.1"/>
    <property type="molecule type" value="Genomic_DNA"/>
</dbReference>
<dbReference type="PANTHER" id="PTHR42951:SF17">
    <property type="entry name" value="METALLO-BETA-LACTAMASE DOMAIN-CONTAINING PROTEIN"/>
    <property type="match status" value="1"/>
</dbReference>
<dbReference type="Pfam" id="PF00753">
    <property type="entry name" value="Lactamase_B"/>
    <property type="match status" value="1"/>
</dbReference>
<dbReference type="Proteomes" id="UP000830326">
    <property type="component" value="Chromosome"/>
</dbReference>